<name>A0A1Y0CF35_9MYCO</name>
<dbReference type="Proteomes" id="UP000195331">
    <property type="component" value="Chromosome"/>
</dbReference>
<evidence type="ECO:0000313" key="3">
    <source>
        <dbReference type="Proteomes" id="UP000195331"/>
    </source>
</evidence>
<dbReference type="EMBL" id="CP020809">
    <property type="protein sequence ID" value="ART73664.1"/>
    <property type="molecule type" value="Genomic_DNA"/>
</dbReference>
<gene>
    <name evidence="2" type="ORF">BTO20_16335</name>
</gene>
<evidence type="ECO:0000259" key="1">
    <source>
        <dbReference type="Pfam" id="PF13408"/>
    </source>
</evidence>
<feature type="domain" description="Recombinase zinc beta ribbon" evidence="1">
    <location>
        <begin position="24"/>
        <end position="76"/>
    </location>
</feature>
<dbReference type="Pfam" id="PF13408">
    <property type="entry name" value="Zn_ribbon_recom"/>
    <property type="match status" value="1"/>
</dbReference>
<dbReference type="AlphaFoldDB" id="A0A1Y0CF35"/>
<keyword evidence="3" id="KW-1185">Reference proteome</keyword>
<protein>
    <recommendedName>
        <fullName evidence="1">Recombinase zinc beta ribbon domain-containing protein</fullName>
    </recommendedName>
</protein>
<evidence type="ECO:0000313" key="2">
    <source>
        <dbReference type="EMBL" id="ART73664.1"/>
    </source>
</evidence>
<accession>A0A1Y0CF35</accession>
<reference evidence="2 3" key="1">
    <citation type="submission" date="2017-04" db="EMBL/GenBank/DDBJ databases">
        <title>Whole Genome Sequence of 1,4-Dioxane Degrading Bacterium Mycobacterium dioxanotrophicus PH-06.</title>
        <authorList>
            <person name="He Y."/>
        </authorList>
    </citation>
    <scope>NUCLEOTIDE SEQUENCE [LARGE SCALE GENOMIC DNA]</scope>
    <source>
        <strain evidence="2 3">PH-06</strain>
    </source>
</reference>
<sequence length="197" mass="21843">MYERLQAILDSNRGAGVRRDASALSGLVKCGECGATMSHDSRMSRGKRYYYYRPHRNCEHPVGMRAHFLEEIAEAVLLGGYGDKEITERKWIPGEDSTTALADAVRRFDALTKQLGVTASRTAQNVLQRQIDAVLAEIQTLEAKPQVEGHWEQVGTGVTWGQAWHGANAEERRTMLREAEIQFTVTGGPDGARSVVI</sequence>
<organism evidence="2 3">
    <name type="scientific">Mycobacterium dioxanotrophicus</name>
    <dbReference type="NCBI Taxonomy" id="482462"/>
    <lineage>
        <taxon>Bacteria</taxon>
        <taxon>Bacillati</taxon>
        <taxon>Actinomycetota</taxon>
        <taxon>Actinomycetes</taxon>
        <taxon>Mycobacteriales</taxon>
        <taxon>Mycobacteriaceae</taxon>
        <taxon>Mycobacterium</taxon>
    </lineage>
</organism>
<dbReference type="KEGG" id="mdx:BTO20_16335"/>
<proteinExistence type="predicted"/>
<dbReference type="InterPro" id="IPR025827">
    <property type="entry name" value="Zn_ribbon_recom_dom"/>
</dbReference>